<proteinExistence type="inferred from homology"/>
<evidence type="ECO:0000259" key="13">
    <source>
        <dbReference type="SMART" id="SM00931"/>
    </source>
</evidence>
<evidence type="ECO:0000256" key="12">
    <source>
        <dbReference type="SAM" id="MobiDB-lite"/>
    </source>
</evidence>
<dbReference type="PANTHER" id="PTHR13904">
    <property type="entry name" value="PRE-MRNA SPLICING FACTOR PRP31"/>
    <property type="match status" value="1"/>
</dbReference>
<gene>
    <name evidence="14" type="ORF">E2I00_003282</name>
</gene>
<dbReference type="Proteomes" id="UP000437017">
    <property type="component" value="Unassembled WGS sequence"/>
</dbReference>
<dbReference type="GO" id="GO:0046540">
    <property type="term" value="C:U4/U6 x U5 tri-snRNP complex"/>
    <property type="evidence" value="ECO:0007669"/>
    <property type="project" value="InterPro"/>
</dbReference>
<dbReference type="InterPro" id="IPR012976">
    <property type="entry name" value="NOSIC"/>
</dbReference>
<evidence type="ECO:0000256" key="7">
    <source>
        <dbReference type="ARBA" id="ARBA00023187"/>
    </source>
</evidence>
<evidence type="ECO:0000256" key="1">
    <source>
        <dbReference type="ARBA" id="ARBA00004123"/>
    </source>
</evidence>
<evidence type="ECO:0000256" key="2">
    <source>
        <dbReference type="ARBA" id="ARBA00005572"/>
    </source>
</evidence>
<dbReference type="AlphaFoldDB" id="A0A643C0L2"/>
<evidence type="ECO:0000256" key="9">
    <source>
        <dbReference type="ARBA" id="ARBA00023274"/>
    </source>
</evidence>
<comment type="subcellular location">
    <subcellularLocation>
        <location evidence="1">Nucleus</location>
    </subcellularLocation>
</comment>
<evidence type="ECO:0000256" key="10">
    <source>
        <dbReference type="ARBA" id="ARBA00030766"/>
    </source>
</evidence>
<keyword evidence="8" id="KW-0539">Nucleus</keyword>
<dbReference type="OrthoDB" id="4771285at2759"/>
<evidence type="ECO:0000256" key="3">
    <source>
        <dbReference type="ARBA" id="ARBA00013538"/>
    </source>
</evidence>
<name>A0A643C0L2_BALPH</name>
<organism evidence="14 15">
    <name type="scientific">Balaenoptera physalus</name>
    <name type="common">Fin whale</name>
    <name type="synonym">Balaena physalus</name>
    <dbReference type="NCBI Taxonomy" id="9770"/>
    <lineage>
        <taxon>Eukaryota</taxon>
        <taxon>Metazoa</taxon>
        <taxon>Chordata</taxon>
        <taxon>Craniata</taxon>
        <taxon>Vertebrata</taxon>
        <taxon>Euteleostomi</taxon>
        <taxon>Mammalia</taxon>
        <taxon>Eutheria</taxon>
        <taxon>Laurasiatheria</taxon>
        <taxon>Artiodactyla</taxon>
        <taxon>Whippomorpha</taxon>
        <taxon>Cetacea</taxon>
        <taxon>Mysticeti</taxon>
        <taxon>Balaenopteridae</taxon>
        <taxon>Balaenoptera</taxon>
    </lineage>
</organism>
<dbReference type="GO" id="GO:0000244">
    <property type="term" value="P:spliceosomal tri-snRNP complex assembly"/>
    <property type="evidence" value="ECO:0007669"/>
    <property type="project" value="InterPro"/>
</dbReference>
<dbReference type="GO" id="GO:0005687">
    <property type="term" value="C:U4 snRNP"/>
    <property type="evidence" value="ECO:0007669"/>
    <property type="project" value="TreeGrafter"/>
</dbReference>
<dbReference type="SMART" id="SM00931">
    <property type="entry name" value="NOSIC"/>
    <property type="match status" value="1"/>
</dbReference>
<evidence type="ECO:0000256" key="6">
    <source>
        <dbReference type="ARBA" id="ARBA00022884"/>
    </source>
</evidence>
<comment type="caution">
    <text evidence="14">The sequence shown here is derived from an EMBL/GenBank/DDBJ whole genome shotgun (WGS) entry which is preliminary data.</text>
</comment>
<evidence type="ECO:0000256" key="8">
    <source>
        <dbReference type="ARBA" id="ARBA00023242"/>
    </source>
</evidence>
<keyword evidence="5" id="KW-0747">Spliceosome</keyword>
<dbReference type="GO" id="GO:0003723">
    <property type="term" value="F:RNA binding"/>
    <property type="evidence" value="ECO:0007669"/>
    <property type="project" value="UniProtKB-KW"/>
</dbReference>
<reference evidence="14 15" key="1">
    <citation type="journal article" date="2019" name="PLoS ONE">
        <title>Genomic analyses reveal an absence of contemporary introgressive admixture between fin whales and blue whales, despite known hybrids.</title>
        <authorList>
            <person name="Westbury M.V."/>
            <person name="Petersen B."/>
            <person name="Lorenzen E.D."/>
        </authorList>
    </citation>
    <scope>NUCLEOTIDE SEQUENCE [LARGE SCALE GENOMIC DNA]</scope>
    <source>
        <strain evidence="14">FinWhale-01</strain>
    </source>
</reference>
<dbReference type="InterPro" id="IPR019175">
    <property type="entry name" value="Prp31_C"/>
</dbReference>
<evidence type="ECO:0000313" key="15">
    <source>
        <dbReference type="Proteomes" id="UP000437017"/>
    </source>
</evidence>
<dbReference type="Gene3D" id="1.10.287.4070">
    <property type="match status" value="1"/>
</dbReference>
<evidence type="ECO:0000256" key="5">
    <source>
        <dbReference type="ARBA" id="ARBA00022728"/>
    </source>
</evidence>
<comment type="similarity">
    <text evidence="2">Belongs to the PRP31 family.</text>
</comment>
<dbReference type="InterPro" id="IPR036070">
    <property type="entry name" value="Nop_dom_sf"/>
</dbReference>
<keyword evidence="7" id="KW-0508">mRNA splicing</keyword>
<keyword evidence="4" id="KW-0507">mRNA processing</keyword>
<evidence type="ECO:0000313" key="14">
    <source>
        <dbReference type="EMBL" id="KAB0393550.1"/>
    </source>
</evidence>
<dbReference type="GO" id="GO:0071011">
    <property type="term" value="C:precatalytic spliceosome"/>
    <property type="evidence" value="ECO:0007669"/>
    <property type="project" value="TreeGrafter"/>
</dbReference>
<dbReference type="SUPFAM" id="SSF89124">
    <property type="entry name" value="Nop domain"/>
    <property type="match status" value="2"/>
</dbReference>
<keyword evidence="9" id="KW-0687">Ribonucleoprotein</keyword>
<comment type="function">
    <text evidence="11">Involved in pre-mRNA splicing as component of the spliceosome. Required for the assembly of the U4/U5/U6 tri-snRNP complex, one of the building blocks of the spliceosome.</text>
</comment>
<evidence type="ECO:0000256" key="11">
    <source>
        <dbReference type="ARBA" id="ARBA00045397"/>
    </source>
</evidence>
<keyword evidence="6" id="KW-0694">RNA-binding</keyword>
<dbReference type="Pfam" id="PF01798">
    <property type="entry name" value="Nop"/>
    <property type="match status" value="1"/>
</dbReference>
<dbReference type="PANTHER" id="PTHR13904:SF0">
    <property type="entry name" value="U4_U6 SMALL NUCLEAR RIBONUCLEOPROTEIN PRP31"/>
    <property type="match status" value="1"/>
</dbReference>
<dbReference type="InterPro" id="IPR027105">
    <property type="entry name" value="Prp31"/>
</dbReference>
<sequence>MGPVEAAPEYRVIVDANNLTVEIENELNIIHKFIRDKYSKRFPELESLVPNALDYIRTVKDLRRKAARLVAAKCTLAARVDSFHESAEGKFDKWQEPPPVKQVKPLPAPLDGQRKKRGGRRRQLTQDAFPSHQIEEDAYQEDLGFSLGHLGKSGSGRVRQTQVNEATKARISKTLQRTLQKQSVVYGGKSTIRDRSSGTASSVAFTPLQGLEIVNPQAAEKKVAEANQKYFSSMAEFLKVKGEKSGIMST</sequence>
<feature type="domain" description="NOSIC" evidence="13">
    <location>
        <begin position="12"/>
        <end position="64"/>
    </location>
</feature>
<feature type="compositionally biased region" description="Basic residues" evidence="12">
    <location>
        <begin position="114"/>
        <end position="123"/>
    </location>
</feature>
<evidence type="ECO:0000256" key="4">
    <source>
        <dbReference type="ARBA" id="ARBA00022664"/>
    </source>
</evidence>
<protein>
    <recommendedName>
        <fullName evidence="3">U4/U6 small nuclear ribonucleoprotein Prp31</fullName>
    </recommendedName>
    <alternativeName>
        <fullName evidence="10">Pre-mRNA-processing factor 31</fullName>
    </alternativeName>
</protein>
<keyword evidence="15" id="KW-1185">Reference proteome</keyword>
<dbReference type="EMBL" id="SGJD01003122">
    <property type="protein sequence ID" value="KAB0393550.1"/>
    <property type="molecule type" value="Genomic_DNA"/>
</dbReference>
<dbReference type="InterPro" id="IPR002687">
    <property type="entry name" value="Nop_dom"/>
</dbReference>
<feature type="region of interest" description="Disordered" evidence="12">
    <location>
        <begin position="89"/>
        <end position="133"/>
    </location>
</feature>
<dbReference type="Pfam" id="PF09785">
    <property type="entry name" value="Prp31_C"/>
    <property type="match status" value="1"/>
</dbReference>
<accession>A0A643C0L2</accession>